<dbReference type="SMART" id="SM00448">
    <property type="entry name" value="REC"/>
    <property type="match status" value="1"/>
</dbReference>
<dbReference type="SUPFAM" id="SSF52172">
    <property type="entry name" value="CheY-like"/>
    <property type="match status" value="1"/>
</dbReference>
<evidence type="ECO:0000256" key="6">
    <source>
        <dbReference type="PROSITE-ProRule" id="PRU00169"/>
    </source>
</evidence>
<feature type="domain" description="Response regulatory" evidence="9">
    <location>
        <begin position="599"/>
        <end position="716"/>
    </location>
</feature>
<keyword evidence="7" id="KW-1133">Transmembrane helix</keyword>
<dbReference type="InterPro" id="IPR003594">
    <property type="entry name" value="HATPase_dom"/>
</dbReference>
<dbReference type="Gene3D" id="1.10.287.130">
    <property type="match status" value="1"/>
</dbReference>
<evidence type="ECO:0000256" key="2">
    <source>
        <dbReference type="ARBA" id="ARBA00012438"/>
    </source>
</evidence>
<proteinExistence type="predicted"/>
<dbReference type="RefSeq" id="WP_257083483.1">
    <property type="nucleotide sequence ID" value="NZ_CP102096.1"/>
</dbReference>
<gene>
    <name evidence="10" type="ORF">NP165_08170</name>
</gene>
<dbReference type="PROSITE" id="PS50110">
    <property type="entry name" value="RESPONSE_REGULATORY"/>
    <property type="match status" value="1"/>
</dbReference>
<dbReference type="Gene3D" id="3.30.565.10">
    <property type="entry name" value="Histidine kinase-like ATPase, C-terminal domain"/>
    <property type="match status" value="1"/>
</dbReference>
<feature type="transmembrane region" description="Helical" evidence="7">
    <location>
        <begin position="12"/>
        <end position="34"/>
    </location>
</feature>
<dbReference type="SMART" id="SM00387">
    <property type="entry name" value="HATPase_c"/>
    <property type="match status" value="1"/>
</dbReference>
<evidence type="ECO:0000313" key="10">
    <source>
        <dbReference type="EMBL" id="UUM29691.1"/>
    </source>
</evidence>
<dbReference type="PANTHER" id="PTHR45339:SF1">
    <property type="entry name" value="HYBRID SIGNAL TRANSDUCTION HISTIDINE KINASE J"/>
    <property type="match status" value="1"/>
</dbReference>
<dbReference type="PANTHER" id="PTHR45339">
    <property type="entry name" value="HYBRID SIGNAL TRANSDUCTION HISTIDINE KINASE J"/>
    <property type="match status" value="1"/>
</dbReference>
<keyword evidence="7" id="KW-0472">Membrane</keyword>
<evidence type="ECO:0000259" key="8">
    <source>
        <dbReference type="PROSITE" id="PS50109"/>
    </source>
</evidence>
<organism evidence="10 11">
    <name type="scientific">Vibrio japonicus</name>
    <dbReference type="NCBI Taxonomy" id="1824638"/>
    <lineage>
        <taxon>Bacteria</taxon>
        <taxon>Pseudomonadati</taxon>
        <taxon>Pseudomonadota</taxon>
        <taxon>Gammaproteobacteria</taxon>
        <taxon>Vibrionales</taxon>
        <taxon>Vibrionaceae</taxon>
        <taxon>Vibrio</taxon>
    </lineage>
</organism>
<dbReference type="SUPFAM" id="SSF47384">
    <property type="entry name" value="Homodimeric domain of signal transducing histidine kinase"/>
    <property type="match status" value="1"/>
</dbReference>
<dbReference type="Pfam" id="PF22673">
    <property type="entry name" value="MCP-like_PDC_1"/>
    <property type="match status" value="1"/>
</dbReference>
<evidence type="ECO:0000313" key="11">
    <source>
        <dbReference type="Proteomes" id="UP001058602"/>
    </source>
</evidence>
<dbReference type="Proteomes" id="UP001058602">
    <property type="component" value="Chromosome 1"/>
</dbReference>
<sequence>MDIQSSLKRKSMLALALYLVVVVTLIGTVSYLVVEPPTRKQLERNLDLRTELISSYIQAPVNRSLGLLHSIIVIGSSNESPSSKAEHLQSLFSLTEGVAVSGGLWPAPYSQRPDLAYSSQFFNRTDDGTVERIYSYDSPEAGGYDHEDWYTSVINAPAGTVSWSRVYVDPFTQVQMITASAPYYINDQFAGVATVDVSLEELVGFVRHHAEEYDLGVYLTDSYGEVILKHHFKRLDGEHIGRHTFGNFNWNVDVVNAKRIVDDQVYEVVSKVEAGLMPIMLICVMLGYFFINRYLISPIVLIAQRVDDSKEGGIIDINYNSNDEIKQLIDRFNQKTVYLEEEKKKALASTQAKSAFLATLSHEIRTPMNGVLGTAQILLKTQLDDNQRRQLRSLYESGDHMMMLLNEILDFSKVEQGRVELESSPFPFDSIIGSLHSTYFSLCAEKGLEFQVISDVPEDRWYCSDKARLRQILFNLLNNAVKFTSEGTVEAHFSEQRINDEDYLQIKVSDTGIGIPEDAQEKIFKPFVQAESSTTRRFGGTGLGLAIVKQLCELMEGEVRVTSTLGEGCCFEVTIKMQQCKATAPTVRSHNSHRYTGLKALIVEDNRTNAAILSALLSHKGFSCECSVNGKEAVQAVTNGEYDLVLMDHHMPVMDGVEATQAIRSLQIKQSKVLIFGCTADVFPETRTLMKSAGVDSIIAKPIDEIELDDALSQFSEQLYQFKDRLDKRLHA</sequence>
<dbReference type="CDD" id="cd00082">
    <property type="entry name" value="HisKA"/>
    <property type="match status" value="1"/>
</dbReference>
<dbReference type="InterPro" id="IPR036890">
    <property type="entry name" value="HATPase_C_sf"/>
</dbReference>
<dbReference type="Pfam" id="PF02518">
    <property type="entry name" value="HATPase_c"/>
    <property type="match status" value="1"/>
</dbReference>
<dbReference type="CDD" id="cd12913">
    <property type="entry name" value="PDC1_MCP_like"/>
    <property type="match status" value="1"/>
</dbReference>
<keyword evidence="10" id="KW-0067">ATP-binding</keyword>
<evidence type="ECO:0000259" key="9">
    <source>
        <dbReference type="PROSITE" id="PS50110"/>
    </source>
</evidence>
<dbReference type="InterPro" id="IPR005467">
    <property type="entry name" value="His_kinase_dom"/>
</dbReference>
<dbReference type="InterPro" id="IPR003661">
    <property type="entry name" value="HisK_dim/P_dom"/>
</dbReference>
<dbReference type="InterPro" id="IPR001789">
    <property type="entry name" value="Sig_transdc_resp-reg_receiver"/>
</dbReference>
<dbReference type="CDD" id="cd16922">
    <property type="entry name" value="HATPase_EvgS-ArcB-TorS-like"/>
    <property type="match status" value="1"/>
</dbReference>
<reference evidence="10" key="1">
    <citation type="submission" date="2022-07" db="EMBL/GenBank/DDBJ databases">
        <title>Complete genome of Vibrio japonicus strain JCM 31412T and phylogenomic assessment of the Nereis clade of the genus Vibrio.</title>
        <authorList>
            <person name="Shlafstein M.D."/>
            <person name="Emsley S.A."/>
            <person name="Ushijima B."/>
            <person name="Videau P."/>
            <person name="Saw J.H."/>
        </authorList>
    </citation>
    <scope>NUCLEOTIDE SEQUENCE</scope>
    <source>
        <strain evidence="10">JCM 31412</strain>
    </source>
</reference>
<comment type="catalytic activity">
    <reaction evidence="1">
        <text>ATP + protein L-histidine = ADP + protein N-phospho-L-histidine.</text>
        <dbReference type="EC" id="2.7.13.3"/>
    </reaction>
</comment>
<keyword evidence="4" id="KW-0378">Hydrolase</keyword>
<dbReference type="Pfam" id="PF00072">
    <property type="entry name" value="Response_reg"/>
    <property type="match status" value="1"/>
</dbReference>
<evidence type="ECO:0000256" key="3">
    <source>
        <dbReference type="ARBA" id="ARBA00022553"/>
    </source>
</evidence>
<keyword evidence="7" id="KW-0812">Transmembrane</keyword>
<name>A0ABY5LFG3_9VIBR</name>
<dbReference type="SUPFAM" id="SSF55874">
    <property type="entry name" value="ATPase domain of HSP90 chaperone/DNA topoisomerase II/histidine kinase"/>
    <property type="match status" value="1"/>
</dbReference>
<dbReference type="Pfam" id="PF00512">
    <property type="entry name" value="HisKA"/>
    <property type="match status" value="1"/>
</dbReference>
<dbReference type="InterPro" id="IPR036097">
    <property type="entry name" value="HisK_dim/P_sf"/>
</dbReference>
<keyword evidence="3 6" id="KW-0597">Phosphoprotein</keyword>
<dbReference type="Gene3D" id="3.40.50.2300">
    <property type="match status" value="1"/>
</dbReference>
<feature type="modified residue" description="4-aspartylphosphate" evidence="6">
    <location>
        <position position="648"/>
    </location>
</feature>
<protein>
    <recommendedName>
        <fullName evidence="2">histidine kinase</fullName>
        <ecNumber evidence="2">2.7.13.3</ecNumber>
    </recommendedName>
</protein>
<evidence type="ECO:0000256" key="4">
    <source>
        <dbReference type="ARBA" id="ARBA00022801"/>
    </source>
</evidence>
<dbReference type="InterPro" id="IPR004358">
    <property type="entry name" value="Sig_transdc_His_kin-like_C"/>
</dbReference>
<dbReference type="PRINTS" id="PR00344">
    <property type="entry name" value="BCTRLSENSOR"/>
</dbReference>
<keyword evidence="10" id="KW-0547">Nucleotide-binding</keyword>
<dbReference type="Gene3D" id="3.30.450.20">
    <property type="entry name" value="PAS domain"/>
    <property type="match status" value="1"/>
</dbReference>
<dbReference type="EMBL" id="CP102096">
    <property type="protein sequence ID" value="UUM29691.1"/>
    <property type="molecule type" value="Genomic_DNA"/>
</dbReference>
<keyword evidence="11" id="KW-1185">Reference proteome</keyword>
<dbReference type="GO" id="GO:0005524">
    <property type="term" value="F:ATP binding"/>
    <property type="evidence" value="ECO:0007669"/>
    <property type="project" value="UniProtKB-KW"/>
</dbReference>
<evidence type="ECO:0000256" key="7">
    <source>
        <dbReference type="SAM" id="Phobius"/>
    </source>
</evidence>
<dbReference type="PROSITE" id="PS50109">
    <property type="entry name" value="HIS_KIN"/>
    <property type="match status" value="1"/>
</dbReference>
<dbReference type="SMART" id="SM00388">
    <property type="entry name" value="HisKA"/>
    <property type="match status" value="1"/>
</dbReference>
<feature type="domain" description="Histidine kinase" evidence="8">
    <location>
        <begin position="359"/>
        <end position="579"/>
    </location>
</feature>
<dbReference type="EC" id="2.7.13.3" evidence="2"/>
<dbReference type="CDD" id="cd17546">
    <property type="entry name" value="REC_hyHK_CKI1_RcsC-like"/>
    <property type="match status" value="1"/>
</dbReference>
<dbReference type="InterPro" id="IPR011006">
    <property type="entry name" value="CheY-like_superfamily"/>
</dbReference>
<keyword evidence="5" id="KW-0902">Two-component regulatory system</keyword>
<evidence type="ECO:0000256" key="5">
    <source>
        <dbReference type="ARBA" id="ARBA00023012"/>
    </source>
</evidence>
<accession>A0ABY5LFG3</accession>
<evidence type="ECO:0000256" key="1">
    <source>
        <dbReference type="ARBA" id="ARBA00000085"/>
    </source>
</evidence>